<protein>
    <submittedName>
        <fullName evidence="2">Uncharacterized protein</fullName>
    </submittedName>
</protein>
<dbReference type="RefSeq" id="WP_378069341.1">
    <property type="nucleotide sequence ID" value="NZ_JBHSBL010000019.1"/>
</dbReference>
<proteinExistence type="predicted"/>
<evidence type="ECO:0000313" key="3">
    <source>
        <dbReference type="Proteomes" id="UP001595867"/>
    </source>
</evidence>
<keyword evidence="3" id="KW-1185">Reference proteome</keyword>
<sequence length="166" mass="17613">MRYHYTGPADIAAAARHSPPGTPIRSTDDLKTWLAAADPRDRDDPHTYVITTSGVLLLGPRRSEHVACAAGADVLAAGEITVDPHGQVIEVTNQSTGYCPQPSCWPAVEAALDRAAIPHPGAFTSAFVFRHCPTCTHLNVIKDDLYICALCDGPLPPSPSLSPPNP</sequence>
<gene>
    <name evidence="2" type="ORF">ACFO0C_26235</name>
</gene>
<reference evidence="3" key="1">
    <citation type="journal article" date="2019" name="Int. J. Syst. Evol. Microbiol.">
        <title>The Global Catalogue of Microorganisms (GCM) 10K type strain sequencing project: providing services to taxonomists for standard genome sequencing and annotation.</title>
        <authorList>
            <consortium name="The Broad Institute Genomics Platform"/>
            <consortium name="The Broad Institute Genome Sequencing Center for Infectious Disease"/>
            <person name="Wu L."/>
            <person name="Ma J."/>
        </authorList>
    </citation>
    <scope>NUCLEOTIDE SEQUENCE [LARGE SCALE GENOMIC DNA]</scope>
    <source>
        <strain evidence="3">TBRC 5832</strain>
    </source>
</reference>
<name>A0ABV8IZN1_9ACTN</name>
<dbReference type="Proteomes" id="UP001595867">
    <property type="component" value="Unassembled WGS sequence"/>
</dbReference>
<evidence type="ECO:0000256" key="1">
    <source>
        <dbReference type="SAM" id="MobiDB-lite"/>
    </source>
</evidence>
<feature type="region of interest" description="Disordered" evidence="1">
    <location>
        <begin position="1"/>
        <end position="26"/>
    </location>
</feature>
<accession>A0ABV8IZN1</accession>
<dbReference type="EMBL" id="JBHSBL010000019">
    <property type="protein sequence ID" value="MFC4068442.1"/>
    <property type="molecule type" value="Genomic_DNA"/>
</dbReference>
<evidence type="ECO:0000313" key="2">
    <source>
        <dbReference type="EMBL" id="MFC4068442.1"/>
    </source>
</evidence>
<comment type="caution">
    <text evidence="2">The sequence shown here is derived from an EMBL/GenBank/DDBJ whole genome shotgun (WGS) entry which is preliminary data.</text>
</comment>
<organism evidence="2 3">
    <name type="scientific">Actinoplanes subglobosus</name>
    <dbReference type="NCBI Taxonomy" id="1547892"/>
    <lineage>
        <taxon>Bacteria</taxon>
        <taxon>Bacillati</taxon>
        <taxon>Actinomycetota</taxon>
        <taxon>Actinomycetes</taxon>
        <taxon>Micromonosporales</taxon>
        <taxon>Micromonosporaceae</taxon>
        <taxon>Actinoplanes</taxon>
    </lineage>
</organism>